<protein>
    <recommendedName>
        <fullName evidence="2">AMP-dependent synthetase/ligase domain-containing protein</fullName>
    </recommendedName>
</protein>
<feature type="region of interest" description="Disordered" evidence="1">
    <location>
        <begin position="29"/>
        <end position="59"/>
    </location>
</feature>
<dbReference type="Proteomes" id="UP000035425">
    <property type="component" value="Unassembled WGS sequence"/>
</dbReference>
<accession>A0ABR5EZL0</accession>
<sequence>MAVADPAVRVVFRIPRSRPCPAGVRAILAATPERRPMSSSPTSTSTQPGSRISQPHISRRPHWNNHLERHADAIPEKAALRFDGTTTTWAQLRERVHALADAFARRGIGFGDRVAIVMGNRPEFLETVLVTNRLGPSRCRSTSAPGGWFRDGGGRSRTFEPWHALTRPSHEWCGVLRQR</sequence>
<dbReference type="SUPFAM" id="SSF56801">
    <property type="entry name" value="Acetyl-CoA synthetase-like"/>
    <property type="match status" value="1"/>
</dbReference>
<proteinExistence type="predicted"/>
<evidence type="ECO:0000256" key="1">
    <source>
        <dbReference type="SAM" id="MobiDB-lite"/>
    </source>
</evidence>
<evidence type="ECO:0000259" key="2">
    <source>
        <dbReference type="Pfam" id="PF00501"/>
    </source>
</evidence>
<keyword evidence="4" id="KW-1185">Reference proteome</keyword>
<name>A0ABR5EZL0_9ACTN</name>
<organism evidence="3 4">
    <name type="scientific">Protofrankia coriariae</name>
    <dbReference type="NCBI Taxonomy" id="1562887"/>
    <lineage>
        <taxon>Bacteria</taxon>
        <taxon>Bacillati</taxon>
        <taxon>Actinomycetota</taxon>
        <taxon>Actinomycetes</taxon>
        <taxon>Frankiales</taxon>
        <taxon>Frankiaceae</taxon>
        <taxon>Protofrankia</taxon>
    </lineage>
</organism>
<dbReference type="Gene3D" id="3.40.50.980">
    <property type="match status" value="1"/>
</dbReference>
<dbReference type="EMBL" id="JWIO01000056">
    <property type="protein sequence ID" value="KLL09828.1"/>
    <property type="molecule type" value="Genomic_DNA"/>
</dbReference>
<gene>
    <name evidence="3" type="ORF">FrCorBMG51_22240</name>
</gene>
<dbReference type="Pfam" id="PF00501">
    <property type="entry name" value="AMP-binding"/>
    <property type="match status" value="1"/>
</dbReference>
<evidence type="ECO:0000313" key="3">
    <source>
        <dbReference type="EMBL" id="KLL09828.1"/>
    </source>
</evidence>
<dbReference type="InterPro" id="IPR000873">
    <property type="entry name" value="AMP-dep_synth/lig_dom"/>
</dbReference>
<comment type="caution">
    <text evidence="3">The sequence shown here is derived from an EMBL/GenBank/DDBJ whole genome shotgun (WGS) entry which is preliminary data.</text>
</comment>
<evidence type="ECO:0000313" key="4">
    <source>
        <dbReference type="Proteomes" id="UP000035425"/>
    </source>
</evidence>
<reference evidence="3 4" key="1">
    <citation type="submission" date="2014-12" db="EMBL/GenBank/DDBJ databases">
        <title>Frankia sp. BMG5.1 draft genome.</title>
        <authorList>
            <person name="Gtari M."/>
            <person name="Ghodhbane-Gtari F."/>
            <person name="Nouioui I."/>
            <person name="Ktari A."/>
            <person name="Hezbri K."/>
            <person name="Mimouni W."/>
            <person name="Sbissi I."/>
            <person name="Ayari A."/>
            <person name="Yamanaka T."/>
            <person name="Normand P."/>
            <person name="Tisa L.S."/>
            <person name="Boudabous A."/>
        </authorList>
    </citation>
    <scope>NUCLEOTIDE SEQUENCE [LARGE SCALE GENOMIC DNA]</scope>
    <source>
        <strain evidence="3 4">BMG5.1</strain>
    </source>
</reference>
<feature type="domain" description="AMP-dependent synthetase/ligase" evidence="2">
    <location>
        <begin position="67"/>
        <end position="131"/>
    </location>
</feature>
<feature type="compositionally biased region" description="Low complexity" evidence="1">
    <location>
        <begin position="37"/>
        <end position="51"/>
    </location>
</feature>